<gene>
    <name evidence="2" type="ORF">HERI1096_LOCUS28681</name>
</gene>
<sequence>MTPSMTPRHAILDVNHEVFPALLVLYGDVGVFVGNGVVQSAADTLLLPLAASQPELFTQSQVLSAQWQGIALAALWAGFTMALNGYRPSATRTLPSRAAFIPLCAAWFGSSVVLLSTCAGLGLHSRLRGTMLRAACMSCVALSSMPTCHHHTPKVTDTALKRADAAISHSDAAISH</sequence>
<dbReference type="EMBL" id="HBHX01051917">
    <property type="protein sequence ID" value="CAE0131438.1"/>
    <property type="molecule type" value="Transcribed_RNA"/>
</dbReference>
<name>A0A7S3BFP5_9EUKA</name>
<protein>
    <submittedName>
        <fullName evidence="2">Uncharacterized protein</fullName>
    </submittedName>
</protein>
<evidence type="ECO:0000256" key="1">
    <source>
        <dbReference type="SAM" id="Phobius"/>
    </source>
</evidence>
<keyword evidence="1" id="KW-0472">Membrane</keyword>
<keyword evidence="1" id="KW-0812">Transmembrane</keyword>
<feature type="transmembrane region" description="Helical" evidence="1">
    <location>
        <begin position="98"/>
        <end position="123"/>
    </location>
</feature>
<proteinExistence type="predicted"/>
<feature type="transmembrane region" description="Helical" evidence="1">
    <location>
        <begin position="69"/>
        <end position="86"/>
    </location>
</feature>
<organism evidence="2">
    <name type="scientific">Haptolina ericina</name>
    <dbReference type="NCBI Taxonomy" id="156174"/>
    <lineage>
        <taxon>Eukaryota</taxon>
        <taxon>Haptista</taxon>
        <taxon>Haptophyta</taxon>
        <taxon>Prymnesiophyceae</taxon>
        <taxon>Prymnesiales</taxon>
        <taxon>Prymnesiaceae</taxon>
        <taxon>Haptolina</taxon>
    </lineage>
</organism>
<dbReference type="AlphaFoldDB" id="A0A7S3BFP5"/>
<evidence type="ECO:0000313" key="2">
    <source>
        <dbReference type="EMBL" id="CAE0131438.1"/>
    </source>
</evidence>
<reference evidence="2" key="1">
    <citation type="submission" date="2021-01" db="EMBL/GenBank/DDBJ databases">
        <authorList>
            <person name="Corre E."/>
            <person name="Pelletier E."/>
            <person name="Niang G."/>
            <person name="Scheremetjew M."/>
            <person name="Finn R."/>
            <person name="Kale V."/>
            <person name="Holt S."/>
            <person name="Cochrane G."/>
            <person name="Meng A."/>
            <person name="Brown T."/>
            <person name="Cohen L."/>
        </authorList>
    </citation>
    <scope>NUCLEOTIDE SEQUENCE</scope>
    <source>
        <strain evidence="2">CCMP281</strain>
    </source>
</reference>
<accession>A0A7S3BFP5</accession>
<keyword evidence="1" id="KW-1133">Transmembrane helix</keyword>